<evidence type="ECO:0000313" key="2">
    <source>
        <dbReference type="EMBL" id="RJG08222.1"/>
    </source>
</evidence>
<organism evidence="2 3">
    <name type="scientific">Massilia cavernae</name>
    <dbReference type="NCBI Taxonomy" id="2320864"/>
    <lineage>
        <taxon>Bacteria</taxon>
        <taxon>Pseudomonadati</taxon>
        <taxon>Pseudomonadota</taxon>
        <taxon>Betaproteobacteria</taxon>
        <taxon>Burkholderiales</taxon>
        <taxon>Oxalobacteraceae</taxon>
        <taxon>Telluria group</taxon>
        <taxon>Massilia</taxon>
    </lineage>
</organism>
<evidence type="ECO:0000313" key="3">
    <source>
        <dbReference type="Proteomes" id="UP000284006"/>
    </source>
</evidence>
<evidence type="ECO:0000256" key="1">
    <source>
        <dbReference type="ARBA" id="ARBA00007529"/>
    </source>
</evidence>
<dbReference type="InterPro" id="IPR008794">
    <property type="entry name" value="Pro_racemase_fam"/>
</dbReference>
<sequence length="243" mass="24901">MQSITIIDSDSHTGGKPTRLVTDGGPALGNGPLSERLEILRRQHDRFRTAIACEPRGSEAMVGALLCPPHAPDCAAGVIFFNNVGYLGMCGHGAIASPASPRSASTAWRSGISPNAPAGKNLRAGSRGRLHCVPNCAAWPMPTPASAAAKTSATASCGSTATGAAPSCTHAAGWGRARAASAAAPPISSTTGAPIPCACRCRRRASTASLLHKASEFCPFHLQGEQHDRSKMGRGIPCSNDQV</sequence>
<dbReference type="Proteomes" id="UP000284006">
    <property type="component" value="Unassembled WGS sequence"/>
</dbReference>
<dbReference type="AlphaFoldDB" id="A0A418X6Y8"/>
<keyword evidence="3" id="KW-1185">Reference proteome</keyword>
<dbReference type="Gene3D" id="3.10.310.10">
    <property type="entry name" value="Diaminopimelate Epimerase, Chain A, domain 1"/>
    <property type="match status" value="1"/>
</dbReference>
<dbReference type="SUPFAM" id="SSF54506">
    <property type="entry name" value="Diaminopimelate epimerase-like"/>
    <property type="match status" value="1"/>
</dbReference>
<name>A0A418X6Y8_9BURK</name>
<gene>
    <name evidence="2" type="ORF">D3872_25105</name>
</gene>
<dbReference type="PANTHER" id="PTHR33442">
    <property type="entry name" value="TRANS-3-HYDROXY-L-PROLINE DEHYDRATASE"/>
    <property type="match status" value="1"/>
</dbReference>
<dbReference type="EMBL" id="QYUP01000201">
    <property type="protein sequence ID" value="RJG08222.1"/>
    <property type="molecule type" value="Genomic_DNA"/>
</dbReference>
<dbReference type="PANTHER" id="PTHR33442:SF1">
    <property type="entry name" value="TRANS-3-HYDROXY-L-PROLINE DEHYDRATASE"/>
    <property type="match status" value="1"/>
</dbReference>
<reference evidence="2 3" key="1">
    <citation type="submission" date="2018-09" db="EMBL/GenBank/DDBJ databases">
        <authorList>
            <person name="Zhu H."/>
        </authorList>
    </citation>
    <scope>NUCLEOTIDE SEQUENCE [LARGE SCALE GENOMIC DNA]</scope>
    <source>
        <strain evidence="2 3">K1S02-61</strain>
    </source>
</reference>
<accession>A0A418X6Y8</accession>
<proteinExistence type="inferred from homology"/>
<comment type="caution">
    <text evidence="2">The sequence shown here is derived from an EMBL/GenBank/DDBJ whole genome shotgun (WGS) entry which is preliminary data.</text>
</comment>
<evidence type="ECO:0008006" key="4">
    <source>
        <dbReference type="Google" id="ProtNLM"/>
    </source>
</evidence>
<comment type="similarity">
    <text evidence="1">Belongs to the proline racemase family.</text>
</comment>
<protein>
    <recommendedName>
        <fullName evidence="4">Proline racemase</fullName>
    </recommendedName>
</protein>
<dbReference type="OrthoDB" id="181267at2"/>
<dbReference type="Pfam" id="PF05544">
    <property type="entry name" value="Pro_racemase"/>
    <property type="match status" value="1"/>
</dbReference>